<dbReference type="OrthoDB" id="653949at2"/>
<keyword evidence="3" id="KW-1185">Reference proteome</keyword>
<dbReference type="InterPro" id="IPR007730">
    <property type="entry name" value="SPOR-like_dom"/>
</dbReference>
<dbReference type="PROSITE" id="PS51724">
    <property type="entry name" value="SPOR"/>
    <property type="match status" value="1"/>
</dbReference>
<accession>A0A255ZQU5</accession>
<sequence length="317" mass="35530">MRIFVFMKIERFISELLYRYQCVTVPGFGGFIAEIQSAVIDPEKGLCIPPKKTISFNVNLRHNDGLLASHIAKAEKISFDTALNLIRAEVAFVEDQLAAKQRVELRNIGTLEQTNFGAIRFEPANDVNYYTAAFGLSNIRIPQRYVEEIQNASTIVLESQPKVIELERQSRSHFNAWKYASAAVLLLGVSGFFGNQAYDTYVEEKTAEVRASVQQKVTQEIQKATFVIASPSETLSLPVSTPDFKYHVVAGAFRDQKNANAVLSDLKSRGFEARLLPKNRFGLTPVLFGSYTKYGEAKAALTHIHQTQTQDAWLLVE</sequence>
<dbReference type="GO" id="GO:0042834">
    <property type="term" value="F:peptidoglycan binding"/>
    <property type="evidence" value="ECO:0007669"/>
    <property type="project" value="InterPro"/>
</dbReference>
<dbReference type="Pfam" id="PF05036">
    <property type="entry name" value="SPOR"/>
    <property type="match status" value="1"/>
</dbReference>
<dbReference type="Pfam" id="PF18175">
    <property type="entry name" value="HU-CCDC81_bac_2"/>
    <property type="match status" value="1"/>
</dbReference>
<dbReference type="EMBL" id="NOXX01000196">
    <property type="protein sequence ID" value="OYQ43878.1"/>
    <property type="molecule type" value="Genomic_DNA"/>
</dbReference>
<dbReference type="SUPFAM" id="SSF110997">
    <property type="entry name" value="Sporulation related repeat"/>
    <property type="match status" value="1"/>
</dbReference>
<dbReference type="InterPro" id="IPR036680">
    <property type="entry name" value="SPOR-like_sf"/>
</dbReference>
<dbReference type="AlphaFoldDB" id="A0A255ZQU5"/>
<dbReference type="InterPro" id="IPR041268">
    <property type="entry name" value="HU-CCDC81_bac_2"/>
</dbReference>
<organism evidence="2 3">
    <name type="scientific">Flavobacterium aurantiibacter</name>
    <dbReference type="NCBI Taxonomy" id="2023067"/>
    <lineage>
        <taxon>Bacteria</taxon>
        <taxon>Pseudomonadati</taxon>
        <taxon>Bacteroidota</taxon>
        <taxon>Flavobacteriia</taxon>
        <taxon>Flavobacteriales</taxon>
        <taxon>Flavobacteriaceae</taxon>
        <taxon>Flavobacterium</taxon>
    </lineage>
</organism>
<reference evidence="2 3" key="1">
    <citation type="submission" date="2017-07" db="EMBL/GenBank/DDBJ databases">
        <title>Flavobacterium cyanobacteriorum sp. nov., isolated from cyanobacterial aggregates in a eutrophic lake.</title>
        <authorList>
            <person name="Cai H."/>
        </authorList>
    </citation>
    <scope>NUCLEOTIDE SEQUENCE [LARGE SCALE GENOMIC DNA]</scope>
    <source>
        <strain evidence="2 3">TH167</strain>
    </source>
</reference>
<evidence type="ECO:0000313" key="2">
    <source>
        <dbReference type="EMBL" id="OYQ43878.1"/>
    </source>
</evidence>
<dbReference type="Proteomes" id="UP000216035">
    <property type="component" value="Unassembled WGS sequence"/>
</dbReference>
<dbReference type="InterPro" id="IPR040495">
    <property type="entry name" value="HU-CCDC81_bac_1"/>
</dbReference>
<protein>
    <recommendedName>
        <fullName evidence="1">SPOR domain-containing protein</fullName>
    </recommendedName>
</protein>
<name>A0A255ZQU5_9FLAO</name>
<dbReference type="Pfam" id="PF18174">
    <property type="entry name" value="HU-CCDC81_bac_1"/>
    <property type="match status" value="1"/>
</dbReference>
<dbReference type="Gene3D" id="3.30.70.1070">
    <property type="entry name" value="Sporulation related repeat"/>
    <property type="match status" value="1"/>
</dbReference>
<dbReference type="RefSeq" id="WP_094486311.1">
    <property type="nucleotide sequence ID" value="NZ_NOXX01000196.1"/>
</dbReference>
<gene>
    <name evidence="2" type="ORF">CHX27_08340</name>
</gene>
<evidence type="ECO:0000313" key="3">
    <source>
        <dbReference type="Proteomes" id="UP000216035"/>
    </source>
</evidence>
<proteinExistence type="predicted"/>
<feature type="domain" description="SPOR" evidence="1">
    <location>
        <begin position="240"/>
        <end position="317"/>
    </location>
</feature>
<evidence type="ECO:0000259" key="1">
    <source>
        <dbReference type="PROSITE" id="PS51724"/>
    </source>
</evidence>
<comment type="caution">
    <text evidence="2">The sequence shown here is derived from an EMBL/GenBank/DDBJ whole genome shotgun (WGS) entry which is preliminary data.</text>
</comment>